<gene>
    <name evidence="1" type="ORF">LSCM1_03641</name>
</gene>
<dbReference type="GeneID" id="92513687"/>
<evidence type="ECO:0000313" key="2">
    <source>
        <dbReference type="Proteomes" id="UP000673552"/>
    </source>
</evidence>
<dbReference type="KEGG" id="lmat:92513687"/>
<organism evidence="1 2">
    <name type="scientific">Leishmania martiniquensis</name>
    <dbReference type="NCBI Taxonomy" id="1580590"/>
    <lineage>
        <taxon>Eukaryota</taxon>
        <taxon>Discoba</taxon>
        <taxon>Euglenozoa</taxon>
        <taxon>Kinetoplastea</taxon>
        <taxon>Metakinetoplastina</taxon>
        <taxon>Trypanosomatida</taxon>
        <taxon>Trypanosomatidae</taxon>
        <taxon>Leishmaniinae</taxon>
        <taxon>Leishmania</taxon>
    </lineage>
</organism>
<comment type="caution">
    <text evidence="1">The sequence shown here is derived from an EMBL/GenBank/DDBJ whole genome shotgun (WGS) entry which is preliminary data.</text>
</comment>
<keyword evidence="2" id="KW-1185">Reference proteome</keyword>
<accession>A0A836H8X5</accession>
<reference evidence="2" key="1">
    <citation type="journal article" date="2021" name="Microbiol. Resour. Announc.">
        <title>LGAAP: Leishmaniinae Genome Assembly and Annotation Pipeline.</title>
        <authorList>
            <person name="Almutairi H."/>
            <person name="Urbaniak M.D."/>
            <person name="Bates M.D."/>
            <person name="Jariyapan N."/>
            <person name="Kwakye-Nuako G."/>
            <person name="Thomaz-Soccol V."/>
            <person name="Al-Salem W.S."/>
            <person name="Dillon R.J."/>
            <person name="Bates P.A."/>
            <person name="Gatherer D."/>
        </authorList>
    </citation>
    <scope>NUCLEOTIDE SEQUENCE [LARGE SCALE GENOMIC DNA]</scope>
</reference>
<dbReference type="Proteomes" id="UP000673552">
    <property type="component" value="Unassembled WGS sequence"/>
</dbReference>
<dbReference type="EMBL" id="JAFEUZ010000030">
    <property type="protein sequence ID" value="KAG5472243.1"/>
    <property type="molecule type" value="Genomic_DNA"/>
</dbReference>
<sequence length="589" mass="66027">MRPTLAPIPAGAPRCERGFESPSGILVAYTKNWAKQHPAECDGLCAHLYQHLHKNVKGREHSMSAVLLPDTVVFDHNFPRAWYTYDHKNNEVVKRPGPMLDAQTMYTRFAESVKGCDIVAQFFHTSVNVEEEWKAVLTPQQLKTHDYADQQLTYIEFFTADTLHSFLFDQKRKPDGVLQKFVRPKGEGSSRHNFQLQVVWTPYITTVYRRTNRCRLTDYAVPLASRAATFDGAPYLSEETLVADETKKQVTQLCESIADRFYATEKKRLWRLILYLKTDDQNRMWVLWSSCMRVAPDAMNPTLLRVPVCLNMRTEVLSDGGSTLMRLQARRHRQRQLLALDAELFEASRDFEFALALNASHKLQAKALGLRTGRRGTGPQVCPTRWHGGKLTPVERESPLYPSFVALQVGSGGTAPASVVPSAEGDRGIAISQHDGARTAGGEGEFVFDPVEEVREELAALAMDAWYATYSTLLADDPRVMPTAHVELAAPLVGTLTQEELQSLVEVLGLIPVRSDLAATTLPGSATSDASAAPPSHYVVAPYLVTSGRRLDRPSAEVELDVVNFFEELFRRRGDEISRSCMERFSHFL</sequence>
<protein>
    <submittedName>
        <fullName evidence="1">Uncharacterized protein</fullName>
    </submittedName>
</protein>
<evidence type="ECO:0000313" key="1">
    <source>
        <dbReference type="EMBL" id="KAG5472243.1"/>
    </source>
</evidence>
<reference evidence="2" key="2">
    <citation type="journal article" date="2021" name="Sci. Data">
        <title>Chromosome-scale genome sequencing, assembly and annotation of six genomes from subfamily Leishmaniinae.</title>
        <authorList>
            <person name="Almutairi H."/>
            <person name="Urbaniak M.D."/>
            <person name="Bates M.D."/>
            <person name="Jariyapan N."/>
            <person name="Kwakye-Nuako G."/>
            <person name="Thomaz Soccol V."/>
            <person name="Al-Salem W.S."/>
            <person name="Dillon R.J."/>
            <person name="Bates P.A."/>
            <person name="Gatherer D."/>
        </authorList>
    </citation>
    <scope>NUCLEOTIDE SEQUENCE [LARGE SCALE GENOMIC DNA]</scope>
</reference>
<dbReference type="RefSeq" id="XP_067176543.1">
    <property type="nucleotide sequence ID" value="XM_067321175.1"/>
</dbReference>
<proteinExistence type="predicted"/>
<dbReference type="OrthoDB" id="298589at2759"/>
<dbReference type="AlphaFoldDB" id="A0A836H8X5"/>
<name>A0A836H8X5_9TRYP</name>